<gene>
    <name evidence="1" type="ORF">BGZ99_009503</name>
</gene>
<dbReference type="EMBL" id="JAAAIP010000081">
    <property type="protein sequence ID" value="KAG0326471.1"/>
    <property type="molecule type" value="Genomic_DNA"/>
</dbReference>
<reference evidence="1" key="1">
    <citation type="journal article" date="2020" name="Fungal Divers.">
        <title>Resolving the Mortierellaceae phylogeny through synthesis of multi-gene phylogenetics and phylogenomics.</title>
        <authorList>
            <person name="Vandepol N."/>
            <person name="Liber J."/>
            <person name="Desiro A."/>
            <person name="Na H."/>
            <person name="Kennedy M."/>
            <person name="Barry K."/>
            <person name="Grigoriev I.V."/>
            <person name="Miller A.N."/>
            <person name="O'Donnell K."/>
            <person name="Stajich J.E."/>
            <person name="Bonito G."/>
        </authorList>
    </citation>
    <scope>NUCLEOTIDE SEQUENCE</scope>
    <source>
        <strain evidence="1">REB-010B</strain>
    </source>
</reference>
<accession>A0A9P6RVE2</accession>
<evidence type="ECO:0000313" key="2">
    <source>
        <dbReference type="Proteomes" id="UP000738325"/>
    </source>
</evidence>
<protein>
    <submittedName>
        <fullName evidence="1">Uncharacterized protein</fullName>
    </submittedName>
</protein>
<evidence type="ECO:0000313" key="1">
    <source>
        <dbReference type="EMBL" id="KAG0326471.1"/>
    </source>
</evidence>
<comment type="caution">
    <text evidence="1">The sequence shown here is derived from an EMBL/GenBank/DDBJ whole genome shotgun (WGS) entry which is preliminary data.</text>
</comment>
<organism evidence="1 2">
    <name type="scientific">Dissophora globulifera</name>
    <dbReference type="NCBI Taxonomy" id="979702"/>
    <lineage>
        <taxon>Eukaryota</taxon>
        <taxon>Fungi</taxon>
        <taxon>Fungi incertae sedis</taxon>
        <taxon>Mucoromycota</taxon>
        <taxon>Mortierellomycotina</taxon>
        <taxon>Mortierellomycetes</taxon>
        <taxon>Mortierellales</taxon>
        <taxon>Mortierellaceae</taxon>
        <taxon>Dissophora</taxon>
    </lineage>
</organism>
<dbReference type="AlphaFoldDB" id="A0A9P6RVE2"/>
<dbReference type="OrthoDB" id="2459048at2759"/>
<sequence>MPEGGLPLNVSPTLPSPTYLHNSVLRQPEKELQEMVSETLFEGLVTLSDEEAGDMNQQPQRLPLPISQVEEDIQEQHRQAVENSLAETEVEMELMREQEIDRQERQMLLTKSTVSMYERYQRHWIVRVVPSKGYTDINVFCKKFQRYMTENLAEEHDPVRGIEPLRVNPKVRSQYQLPYDPTLPLPSYKTVDAYIKAVIGLYVSQKSDSTNKAMQNEPHPRPAQVRTLMKKYQLRMAALKKSVVSSNLTFDEGNYFKVLKRTMRTAWTHKYRHLGGGRNTISSTFALS</sequence>
<dbReference type="Proteomes" id="UP000738325">
    <property type="component" value="Unassembled WGS sequence"/>
</dbReference>
<proteinExistence type="predicted"/>
<keyword evidence="2" id="KW-1185">Reference proteome</keyword>
<name>A0A9P6RVE2_9FUNG</name>